<evidence type="ECO:0000259" key="1">
    <source>
        <dbReference type="Pfam" id="PF10551"/>
    </source>
</evidence>
<dbReference type="AlphaFoldDB" id="A0A8H3WYI6"/>
<dbReference type="PANTHER" id="PTHR47718:SF3">
    <property type="entry name" value="PROTEIN FAR1-RELATED SEQUENCE 5-LIKE"/>
    <property type="match status" value="1"/>
</dbReference>
<evidence type="ECO:0000313" key="2">
    <source>
        <dbReference type="EMBL" id="KAF0374575.1"/>
    </source>
</evidence>
<organism evidence="2 3">
    <name type="scientific">Gigaspora margarita</name>
    <dbReference type="NCBI Taxonomy" id="4874"/>
    <lineage>
        <taxon>Eukaryota</taxon>
        <taxon>Fungi</taxon>
        <taxon>Fungi incertae sedis</taxon>
        <taxon>Mucoromycota</taxon>
        <taxon>Glomeromycotina</taxon>
        <taxon>Glomeromycetes</taxon>
        <taxon>Diversisporales</taxon>
        <taxon>Gigasporaceae</taxon>
        <taxon>Gigaspora</taxon>
    </lineage>
</organism>
<reference evidence="2 3" key="1">
    <citation type="journal article" date="2019" name="Environ. Microbiol.">
        <title>At the nexus of three kingdoms: the genome of the mycorrhizal fungus Gigaspora margarita provides insights into plant, endobacterial and fungal interactions.</title>
        <authorList>
            <person name="Venice F."/>
            <person name="Ghignone S."/>
            <person name="Salvioli di Fossalunga A."/>
            <person name="Amselem J."/>
            <person name="Novero M."/>
            <person name="Xianan X."/>
            <person name="Sedzielewska Toro K."/>
            <person name="Morin E."/>
            <person name="Lipzen A."/>
            <person name="Grigoriev I.V."/>
            <person name="Henrissat B."/>
            <person name="Martin F.M."/>
            <person name="Bonfante P."/>
        </authorList>
    </citation>
    <scope>NUCLEOTIDE SEQUENCE [LARGE SCALE GENOMIC DNA]</scope>
    <source>
        <strain evidence="2 3">BEG34</strain>
    </source>
</reference>
<dbReference type="EMBL" id="WTPW01002609">
    <property type="protein sequence ID" value="KAF0374575.1"/>
    <property type="molecule type" value="Genomic_DNA"/>
</dbReference>
<protein>
    <submittedName>
        <fullName evidence="2">Protein FAR1-RELATED SEQUENCE 5-like</fullName>
    </submittedName>
</protein>
<feature type="domain" description="MULE transposase" evidence="1">
    <location>
        <begin position="79"/>
        <end position="161"/>
    </location>
</feature>
<proteinExistence type="predicted"/>
<dbReference type="OrthoDB" id="2422867at2759"/>
<sequence>MLKASAKPSMVYEAVRNDDETPTAIRKDISNLSARIHSVEEHISIEVLITSMEERDGRIKHLFFCHARSVKNAKRFLEVVLIDAIYKTNVYKLPFVNFVGISNLGANHLQTFGTWISDESEKSYTWIIEQFVSLIFYDISPFVFITDNDAALICALRNIFPFKQF</sequence>
<dbReference type="InterPro" id="IPR018289">
    <property type="entry name" value="MULE_transposase_dom"/>
</dbReference>
<dbReference type="PANTHER" id="PTHR47718">
    <property type="entry name" value="OS01G0519700 PROTEIN"/>
    <property type="match status" value="1"/>
</dbReference>
<name>A0A8H3WYI6_GIGMA</name>
<keyword evidence="3" id="KW-1185">Reference proteome</keyword>
<dbReference type="Proteomes" id="UP000439903">
    <property type="component" value="Unassembled WGS sequence"/>
</dbReference>
<comment type="caution">
    <text evidence="2">The sequence shown here is derived from an EMBL/GenBank/DDBJ whole genome shotgun (WGS) entry which is preliminary data.</text>
</comment>
<evidence type="ECO:0000313" key="3">
    <source>
        <dbReference type="Proteomes" id="UP000439903"/>
    </source>
</evidence>
<accession>A0A8H3WYI6</accession>
<dbReference type="Pfam" id="PF10551">
    <property type="entry name" value="MULE"/>
    <property type="match status" value="1"/>
</dbReference>
<gene>
    <name evidence="2" type="ORF">F8M41_012841</name>
</gene>